<proteinExistence type="predicted"/>
<dbReference type="PANTHER" id="PTHR12654:SF0">
    <property type="entry name" value="NON-LYSOSOMAL GLUCOSYLCERAMIDASE"/>
    <property type="match status" value="1"/>
</dbReference>
<reference evidence="1" key="1">
    <citation type="submission" date="2022-12" db="EMBL/GenBank/DDBJ databases">
        <title>Draft genome assemblies for two species of Escallonia (Escalloniales).</title>
        <authorList>
            <person name="Chanderbali A."/>
            <person name="Dervinis C."/>
            <person name="Anghel I."/>
            <person name="Soltis D."/>
            <person name="Soltis P."/>
            <person name="Zapata F."/>
        </authorList>
    </citation>
    <scope>NUCLEOTIDE SEQUENCE</scope>
    <source>
        <strain evidence="1">UCBG92.1500</strain>
        <tissue evidence="1">Leaf</tissue>
    </source>
</reference>
<dbReference type="PANTHER" id="PTHR12654">
    <property type="entry name" value="BILE ACID BETA-GLUCOSIDASE-RELATED"/>
    <property type="match status" value="1"/>
</dbReference>
<accession>A0AA88QXU4</accession>
<keyword evidence="2" id="KW-1185">Reference proteome</keyword>
<dbReference type="GO" id="GO:0008422">
    <property type="term" value="F:beta-glucosidase activity"/>
    <property type="evidence" value="ECO:0007669"/>
    <property type="project" value="TreeGrafter"/>
</dbReference>
<evidence type="ECO:0000313" key="2">
    <source>
        <dbReference type="Proteomes" id="UP001187471"/>
    </source>
</evidence>
<protein>
    <submittedName>
        <fullName evidence="1">Uncharacterized protein</fullName>
    </submittedName>
</protein>
<dbReference type="AlphaFoldDB" id="A0AA88QXU4"/>
<dbReference type="EMBL" id="JAVXUO010002350">
    <property type="protein sequence ID" value="KAK2973989.1"/>
    <property type="molecule type" value="Genomic_DNA"/>
</dbReference>
<dbReference type="Proteomes" id="UP001187471">
    <property type="component" value="Unassembled WGS sequence"/>
</dbReference>
<sequence>MVSGTIFHCRKNSWPTEEHIGRLTLQLFDFDSAAPPGQAWRKGLNGHASILKEFSITFTEATKMETVLAFELVDLPVQLGICLWSYVREEASHGRKAPIDPFRHETCRSSASHGVLLGGMG</sequence>
<comment type="caution">
    <text evidence="1">The sequence shown here is derived from an EMBL/GenBank/DDBJ whole genome shotgun (WGS) entry which is preliminary data.</text>
</comment>
<organism evidence="1 2">
    <name type="scientific">Escallonia rubra</name>
    <dbReference type="NCBI Taxonomy" id="112253"/>
    <lineage>
        <taxon>Eukaryota</taxon>
        <taxon>Viridiplantae</taxon>
        <taxon>Streptophyta</taxon>
        <taxon>Embryophyta</taxon>
        <taxon>Tracheophyta</taxon>
        <taxon>Spermatophyta</taxon>
        <taxon>Magnoliopsida</taxon>
        <taxon>eudicotyledons</taxon>
        <taxon>Gunneridae</taxon>
        <taxon>Pentapetalae</taxon>
        <taxon>asterids</taxon>
        <taxon>campanulids</taxon>
        <taxon>Escalloniales</taxon>
        <taxon>Escalloniaceae</taxon>
        <taxon>Escallonia</taxon>
    </lineage>
</organism>
<dbReference type="InterPro" id="IPR052566">
    <property type="entry name" value="Non-lysos_glucosylceramidase"/>
</dbReference>
<name>A0AA88QXU4_9ASTE</name>
<gene>
    <name evidence="1" type="ORF">RJ640_022712</name>
</gene>
<evidence type="ECO:0000313" key="1">
    <source>
        <dbReference type="EMBL" id="KAK2973989.1"/>
    </source>
</evidence>